<gene>
    <name evidence="6" type="ORF">NESM_000334100</name>
</gene>
<feature type="domain" description="PPPDE" evidence="5">
    <location>
        <begin position="45"/>
        <end position="196"/>
    </location>
</feature>
<comment type="caution">
    <text evidence="6">The sequence shown here is derived from an EMBL/GenBank/DDBJ whole genome shotgun (WGS) entry which is preliminary data.</text>
</comment>
<feature type="compositionally biased region" description="Basic and acidic residues" evidence="4">
    <location>
        <begin position="762"/>
        <end position="771"/>
    </location>
</feature>
<dbReference type="PROSITE" id="PS51858">
    <property type="entry name" value="PPPDE"/>
    <property type="match status" value="1"/>
</dbReference>
<comment type="similarity">
    <text evidence="1">Belongs to the DeSI family.</text>
</comment>
<evidence type="ECO:0000313" key="7">
    <source>
        <dbReference type="Proteomes" id="UP001430356"/>
    </source>
</evidence>
<dbReference type="Proteomes" id="UP001430356">
    <property type="component" value="Unassembled WGS sequence"/>
</dbReference>
<dbReference type="GO" id="GO:0101005">
    <property type="term" value="F:deubiquitinase activity"/>
    <property type="evidence" value="ECO:0007669"/>
    <property type="project" value="TreeGrafter"/>
</dbReference>
<keyword evidence="7" id="KW-1185">Reference proteome</keyword>
<organism evidence="6 7">
    <name type="scientific">Novymonas esmeraldas</name>
    <dbReference type="NCBI Taxonomy" id="1808958"/>
    <lineage>
        <taxon>Eukaryota</taxon>
        <taxon>Discoba</taxon>
        <taxon>Euglenozoa</taxon>
        <taxon>Kinetoplastea</taxon>
        <taxon>Metakinetoplastina</taxon>
        <taxon>Trypanosomatida</taxon>
        <taxon>Trypanosomatidae</taxon>
        <taxon>Novymonas</taxon>
    </lineage>
</organism>
<feature type="compositionally biased region" description="Polar residues" evidence="4">
    <location>
        <begin position="951"/>
        <end position="970"/>
    </location>
</feature>
<feature type="region of interest" description="Disordered" evidence="4">
    <location>
        <begin position="611"/>
        <end position="771"/>
    </location>
</feature>
<feature type="compositionally biased region" description="Low complexity" evidence="4">
    <location>
        <begin position="738"/>
        <end position="761"/>
    </location>
</feature>
<feature type="region of interest" description="Disordered" evidence="4">
    <location>
        <begin position="1048"/>
        <end position="1105"/>
    </location>
</feature>
<evidence type="ECO:0000256" key="3">
    <source>
        <dbReference type="ARBA" id="ARBA00022801"/>
    </source>
</evidence>
<dbReference type="SMART" id="SM01179">
    <property type="entry name" value="DUF862"/>
    <property type="match status" value="1"/>
</dbReference>
<evidence type="ECO:0000256" key="1">
    <source>
        <dbReference type="ARBA" id="ARBA00008140"/>
    </source>
</evidence>
<dbReference type="PANTHER" id="PTHR12378">
    <property type="entry name" value="DESUMOYLATING ISOPEPTIDASE"/>
    <property type="match status" value="1"/>
</dbReference>
<evidence type="ECO:0000313" key="6">
    <source>
        <dbReference type="EMBL" id="KAK7194201.1"/>
    </source>
</evidence>
<dbReference type="EMBL" id="JAECZO010000032">
    <property type="protein sequence ID" value="KAK7194201.1"/>
    <property type="molecule type" value="Genomic_DNA"/>
</dbReference>
<feature type="compositionally biased region" description="Polar residues" evidence="4">
    <location>
        <begin position="611"/>
        <end position="622"/>
    </location>
</feature>
<feature type="region of interest" description="Disordered" evidence="4">
    <location>
        <begin position="406"/>
        <end position="469"/>
    </location>
</feature>
<reference evidence="6 7" key="1">
    <citation type="journal article" date="2021" name="MBio">
        <title>A New Model Trypanosomatid, Novymonas esmeraldas: Genomic Perception of Its 'Candidatus Pandoraea novymonadis' Endosymbiont.</title>
        <authorList>
            <person name="Zakharova A."/>
            <person name="Saura A."/>
            <person name="Butenko A."/>
            <person name="Podesvova L."/>
            <person name="Warmusova S."/>
            <person name="Kostygov A.Y."/>
            <person name="Nenarokova A."/>
            <person name="Lukes J."/>
            <person name="Opperdoes F.R."/>
            <person name="Yurchenko V."/>
        </authorList>
    </citation>
    <scope>NUCLEOTIDE SEQUENCE [LARGE SCALE GENOMIC DNA]</scope>
    <source>
        <strain evidence="6 7">E262AT.01</strain>
    </source>
</reference>
<sequence length="1105" mass="113956">MAFCCCGVGGTAGVISKNAAQLRGLEALGMSRGHSPRLRRTEVQIPVTLNVYSLLESNKKLSKMGMGVFHTGVVVYGIEWGYGEVVDNPNASGLFCVHPGQAAGTLYRTIRIGYTTRSPMQVDTILHRLENEWRSCEYHILHHNCNHFAAAFCDLLSTTEKLQVPSWCNRAARVGDRVIPRRLATKVQHMMDDEPPKAMAPAPPSNISEIPMSVVPHEWYLHPSIFQPLRYTGDSRPPTVASGDGYGGGGGGGGGSMAAAAVAATGGGGGGGSHYSVEYDIVPPPGYEPADVAGAYPPLARREMHCSTDENGSITRMMAIEEQPCIVSSSRRESVRRSTASHRVAKPTLSNSPAPPSLGITFSSGGDDRVVLPRMRTSISHPHSVPLSGSPQASELDADVEHVLHSEMSEEMSPPLASHLPMVRSPQNSSIQQCADTPLSGGANRRRSSSSDHQQRQTCPLSPISFRAGGADVFPERHRRAVHSPSLPSSSMELSGQYASLAQLPLLSAAPHAMPVGCITTLSPTSLNSPAEAGAPRDGSAAPAPATPAAATPAAAAATPPATTPAAAAATTPAAATPAAAAATTPAATTPAAATPAVAATAGANVNTNAAQASDEVSNTASGDAAVAAQRGSKQPASATKQERSRKAKAAHEFSDIAAAAGDDASLSTATSAATTGKAVPTETKRRTSTAWNFLFKPHNGPSAPPRGSKSVRKYLSTPPPSDTASGASDASPRVEVASVSPASSTRPSRSSSTTSSLSQRPAERGSEREAVGFAAVVDSAADAPLGWRGEKDHTHVFLASAAEDKVTGLDAASAQETLDGHHASLVSAPAPAAAEERRSPGYNTTHLPMGCRLSTTEDAVDPLSDTVPQRLLQSETASAHGEAPSSTSLPDLGLSITADGAVVAVRAVDSAAMQLSPSVVTPERLNAVMTSGAVTTTGCSPAAAHRQCRRGSSSAAMSDSPPLQAQRSRTPVPLARRRHGNDENVAPVMRLDSGSDAIEPPVRRNSSRTAGDAGTPVAVERAAHTPMAPFPRRPSLLYREKAAAAASASAGGGGGSGGHVGHSNTTGDHSRTALVLQRSLNTELEEPAPLSLTPSESLPTFDDV</sequence>
<dbReference type="AlphaFoldDB" id="A0AAW0EM26"/>
<protein>
    <submittedName>
        <fullName evidence="6">PPPDE putative peptidase domain containing protein</fullName>
    </submittedName>
</protein>
<feature type="compositionally biased region" description="Gly residues" evidence="4">
    <location>
        <begin position="1051"/>
        <end position="1061"/>
    </location>
</feature>
<keyword evidence="3" id="KW-0378">Hydrolase</keyword>
<proteinExistence type="inferred from homology"/>
<evidence type="ECO:0000256" key="2">
    <source>
        <dbReference type="ARBA" id="ARBA00022670"/>
    </source>
</evidence>
<feature type="region of interest" description="Disordered" evidence="4">
    <location>
        <begin position="994"/>
        <end position="1033"/>
    </location>
</feature>
<name>A0AAW0EM26_9TRYP</name>
<feature type="region of interest" description="Disordered" evidence="4">
    <location>
        <begin position="527"/>
        <end position="571"/>
    </location>
</feature>
<keyword evidence="2" id="KW-0645">Protease</keyword>
<feature type="compositionally biased region" description="Polar residues" evidence="4">
    <location>
        <begin position="425"/>
        <end position="435"/>
    </location>
</feature>
<dbReference type="PANTHER" id="PTHR12378:SF56">
    <property type="entry name" value="PPPDE DOMAIN-CONTAINING PROTEIN"/>
    <property type="match status" value="1"/>
</dbReference>
<feature type="compositionally biased region" description="Basic and acidic residues" evidence="4">
    <location>
        <begin position="641"/>
        <end position="655"/>
    </location>
</feature>
<feature type="compositionally biased region" description="Low complexity" evidence="4">
    <location>
        <begin position="656"/>
        <end position="676"/>
    </location>
</feature>
<accession>A0AAW0EM26</accession>
<dbReference type="Pfam" id="PF05903">
    <property type="entry name" value="Peptidase_C97"/>
    <property type="match status" value="1"/>
</dbReference>
<feature type="region of interest" description="Disordered" evidence="4">
    <location>
        <begin position="328"/>
        <end position="366"/>
    </location>
</feature>
<dbReference type="InterPro" id="IPR042266">
    <property type="entry name" value="PPPDE_sf"/>
</dbReference>
<dbReference type="InterPro" id="IPR008580">
    <property type="entry name" value="PPPDE_dom"/>
</dbReference>
<feature type="region of interest" description="Disordered" evidence="4">
    <location>
        <begin position="875"/>
        <end position="894"/>
    </location>
</feature>
<evidence type="ECO:0000259" key="5">
    <source>
        <dbReference type="PROSITE" id="PS51858"/>
    </source>
</evidence>
<feature type="compositionally biased region" description="Low complexity" evidence="4">
    <location>
        <begin position="541"/>
        <end position="571"/>
    </location>
</feature>
<dbReference type="GO" id="GO:0006508">
    <property type="term" value="P:proteolysis"/>
    <property type="evidence" value="ECO:0007669"/>
    <property type="project" value="UniProtKB-KW"/>
</dbReference>
<dbReference type="GO" id="GO:0016579">
    <property type="term" value="P:protein deubiquitination"/>
    <property type="evidence" value="ECO:0007669"/>
    <property type="project" value="TreeGrafter"/>
</dbReference>
<evidence type="ECO:0000256" key="4">
    <source>
        <dbReference type="SAM" id="MobiDB-lite"/>
    </source>
</evidence>
<feature type="region of interest" description="Disordered" evidence="4">
    <location>
        <begin position="949"/>
        <end position="975"/>
    </location>
</feature>
<dbReference type="Gene3D" id="3.90.1720.30">
    <property type="entry name" value="PPPDE domains"/>
    <property type="match status" value="1"/>
</dbReference>